<accession>A0A812WPY6</accession>
<evidence type="ECO:0000313" key="3">
    <source>
        <dbReference type="Proteomes" id="UP000649617"/>
    </source>
</evidence>
<dbReference type="AlphaFoldDB" id="A0A812WPY6"/>
<feature type="non-terminal residue" evidence="2">
    <location>
        <position position="1"/>
    </location>
</feature>
<evidence type="ECO:0000256" key="1">
    <source>
        <dbReference type="SAM" id="MobiDB-lite"/>
    </source>
</evidence>
<protein>
    <submittedName>
        <fullName evidence="2">Uncharacterized protein</fullName>
    </submittedName>
</protein>
<gene>
    <name evidence="2" type="ORF">SPIL2461_LOCUS19035</name>
</gene>
<reference evidence="2" key="1">
    <citation type="submission" date="2021-02" db="EMBL/GenBank/DDBJ databases">
        <authorList>
            <person name="Dougan E. K."/>
            <person name="Rhodes N."/>
            <person name="Thang M."/>
            <person name="Chan C."/>
        </authorList>
    </citation>
    <scope>NUCLEOTIDE SEQUENCE</scope>
</reference>
<evidence type="ECO:0000313" key="2">
    <source>
        <dbReference type="EMBL" id="CAE7682662.1"/>
    </source>
</evidence>
<keyword evidence="3" id="KW-1185">Reference proteome</keyword>
<comment type="caution">
    <text evidence="2">The sequence shown here is derived from an EMBL/GenBank/DDBJ whole genome shotgun (WGS) entry which is preliminary data.</text>
</comment>
<proteinExistence type="predicted"/>
<dbReference type="Proteomes" id="UP000649617">
    <property type="component" value="Unassembled WGS sequence"/>
</dbReference>
<feature type="region of interest" description="Disordered" evidence="1">
    <location>
        <begin position="81"/>
        <end position="127"/>
    </location>
</feature>
<organism evidence="2 3">
    <name type="scientific">Symbiodinium pilosum</name>
    <name type="common">Dinoflagellate</name>
    <dbReference type="NCBI Taxonomy" id="2952"/>
    <lineage>
        <taxon>Eukaryota</taxon>
        <taxon>Sar</taxon>
        <taxon>Alveolata</taxon>
        <taxon>Dinophyceae</taxon>
        <taxon>Suessiales</taxon>
        <taxon>Symbiodiniaceae</taxon>
        <taxon>Symbiodinium</taxon>
    </lineage>
</organism>
<dbReference type="EMBL" id="CAJNIZ010044236">
    <property type="protein sequence ID" value="CAE7682662.1"/>
    <property type="molecule type" value="Genomic_DNA"/>
</dbReference>
<name>A0A812WPY6_SYMPI</name>
<sequence>GATPAPKRRRTAADLEAASLVAWDKAKTMVAQDDGAGHEGDGCGQAMDIVGGEEDMMLQAMLLHEAETSGDAAVERPELVAGGGGLAPVPLAEAEQHADAPAADRPAGHALLLTDDADQAVLPTGGD</sequence>
<feature type="compositionally biased region" description="Low complexity" evidence="1">
    <location>
        <begin position="87"/>
        <end position="104"/>
    </location>
</feature>